<dbReference type="Proteomes" id="UP001153678">
    <property type="component" value="Unassembled WGS sequence"/>
</dbReference>
<accession>A0A9W4STP1</accession>
<protein>
    <submittedName>
        <fullName evidence="2">19764_t:CDS:1</fullName>
    </submittedName>
</protein>
<feature type="region of interest" description="Disordered" evidence="1">
    <location>
        <begin position="55"/>
        <end position="74"/>
    </location>
</feature>
<name>A0A9W4STP1_9GLOM</name>
<gene>
    <name evidence="2" type="ORF">FWILDA_LOCUS9975</name>
</gene>
<dbReference type="AlphaFoldDB" id="A0A9W4STP1"/>
<evidence type="ECO:0000256" key="1">
    <source>
        <dbReference type="SAM" id="MobiDB-lite"/>
    </source>
</evidence>
<dbReference type="OrthoDB" id="422005at2759"/>
<evidence type="ECO:0000313" key="3">
    <source>
        <dbReference type="Proteomes" id="UP001153678"/>
    </source>
</evidence>
<reference evidence="2" key="1">
    <citation type="submission" date="2022-08" db="EMBL/GenBank/DDBJ databases">
        <authorList>
            <person name="Kallberg Y."/>
            <person name="Tangrot J."/>
            <person name="Rosling A."/>
        </authorList>
    </citation>
    <scope>NUCLEOTIDE SEQUENCE</scope>
    <source>
        <strain evidence="2">Wild A</strain>
    </source>
</reference>
<organism evidence="2 3">
    <name type="scientific">Funneliformis geosporum</name>
    <dbReference type="NCBI Taxonomy" id="1117311"/>
    <lineage>
        <taxon>Eukaryota</taxon>
        <taxon>Fungi</taxon>
        <taxon>Fungi incertae sedis</taxon>
        <taxon>Mucoromycota</taxon>
        <taxon>Glomeromycotina</taxon>
        <taxon>Glomeromycetes</taxon>
        <taxon>Glomerales</taxon>
        <taxon>Glomeraceae</taxon>
        <taxon>Funneliformis</taxon>
    </lineage>
</organism>
<sequence>MPILSLGGYGTRMGVNQPYHALQSTYSPYFQQQLSHFATQQPLFGTQQYTSYTAQTYGNPTNGQQSSLNNNSVSQPNLSYAAQPIFPYNNGTINSANATT</sequence>
<dbReference type="EMBL" id="CAMKVN010002458">
    <property type="protein sequence ID" value="CAI2181222.1"/>
    <property type="molecule type" value="Genomic_DNA"/>
</dbReference>
<evidence type="ECO:0000313" key="2">
    <source>
        <dbReference type="EMBL" id="CAI2181222.1"/>
    </source>
</evidence>
<keyword evidence="3" id="KW-1185">Reference proteome</keyword>
<proteinExistence type="predicted"/>
<comment type="caution">
    <text evidence="2">The sequence shown here is derived from an EMBL/GenBank/DDBJ whole genome shotgun (WGS) entry which is preliminary data.</text>
</comment>